<dbReference type="PANTHER" id="PTHR22958">
    <property type="entry name" value="GLYCEROPHOSPHORYL DIESTER PHOSPHODIESTERASE"/>
    <property type="match status" value="1"/>
</dbReference>
<dbReference type="GO" id="GO:0008081">
    <property type="term" value="F:phosphoric diester hydrolase activity"/>
    <property type="evidence" value="ECO:0007669"/>
    <property type="project" value="InterPro"/>
</dbReference>
<dbReference type="InterPro" id="IPR017946">
    <property type="entry name" value="PLC-like_Pdiesterase_TIM-brl"/>
</dbReference>
<dbReference type="GO" id="GO:0046475">
    <property type="term" value="P:glycerophospholipid catabolic process"/>
    <property type="evidence" value="ECO:0007669"/>
    <property type="project" value="TreeGrafter"/>
</dbReference>
<evidence type="ECO:0000256" key="1">
    <source>
        <dbReference type="ARBA" id="ARBA00022801"/>
    </source>
</evidence>
<dbReference type="AlphaFoldDB" id="A0A9W8EGK1"/>
<gene>
    <name evidence="3" type="primary">PHO81_2</name>
    <name evidence="3" type="ORF">H4R26_006035</name>
</gene>
<dbReference type="PROSITE" id="PS51704">
    <property type="entry name" value="GP_PDE"/>
    <property type="match status" value="1"/>
</dbReference>
<accession>A0A9W8EGK1</accession>
<proteinExistence type="predicted"/>
<sequence length="323" mass="34648">MVVDVGGPSGVQLRISSLTHAEFQAVMRTQCIAQTSAGGGGSNTQEDSERVARAMPDVATGTAVEWFRYVQDAGFTLKEVLDVLPVRLGISIQVLYNSRAWGASSTTGGSTMPDVNKYIDAILKAVYEDSHKNARGGGAALGAQGAGGSILERITSGIYRKESSQRNTIFCSYSPQVCIGLNWKQPNYAVFMLTTGREPLALALASAERHSAEADAEVKLEQSEAPSGYAPSFNSPSHHLSVKEATRFACGNNLLGLMCTSSLLTRVPALINNIKDNGLFLVSFGRENQDERLRGLQRSHGVDAMMSEGVIKYEADDSTEYAI</sequence>
<dbReference type="Gene3D" id="3.20.20.190">
    <property type="entry name" value="Phosphatidylinositol (PI) phosphodiesterase"/>
    <property type="match status" value="1"/>
</dbReference>
<dbReference type="Proteomes" id="UP001150907">
    <property type="component" value="Unassembled WGS sequence"/>
</dbReference>
<keyword evidence="1" id="KW-0378">Hydrolase</keyword>
<reference evidence="3" key="1">
    <citation type="submission" date="2022-07" db="EMBL/GenBank/DDBJ databases">
        <title>Phylogenomic reconstructions and comparative analyses of Kickxellomycotina fungi.</title>
        <authorList>
            <person name="Reynolds N.K."/>
            <person name="Stajich J.E."/>
            <person name="Barry K."/>
            <person name="Grigoriev I.V."/>
            <person name="Crous P."/>
            <person name="Smith M.E."/>
        </authorList>
    </citation>
    <scope>NUCLEOTIDE SEQUENCE</scope>
    <source>
        <strain evidence="3">IMI 214461</strain>
    </source>
</reference>
<dbReference type="InterPro" id="IPR051578">
    <property type="entry name" value="GDPD"/>
</dbReference>
<comment type="caution">
    <text evidence="3">The sequence shown here is derived from an EMBL/GenBank/DDBJ whole genome shotgun (WGS) entry which is preliminary data.</text>
</comment>
<evidence type="ECO:0000259" key="2">
    <source>
        <dbReference type="PROSITE" id="PS51704"/>
    </source>
</evidence>
<evidence type="ECO:0000313" key="4">
    <source>
        <dbReference type="Proteomes" id="UP001150907"/>
    </source>
</evidence>
<dbReference type="EMBL" id="JANBQF010001612">
    <property type="protein sequence ID" value="KAJ1996864.1"/>
    <property type="molecule type" value="Genomic_DNA"/>
</dbReference>
<dbReference type="OrthoDB" id="1577640at2759"/>
<name>A0A9W8EGK1_9FUNG</name>
<evidence type="ECO:0000313" key="3">
    <source>
        <dbReference type="EMBL" id="KAJ1996864.1"/>
    </source>
</evidence>
<feature type="domain" description="GP-PDE" evidence="2">
    <location>
        <begin position="1"/>
        <end position="317"/>
    </location>
</feature>
<dbReference type="PANTHER" id="PTHR22958:SF1">
    <property type="entry name" value="GLYCEROPHOSPHOCHOLINE PHOSPHODIESTERASE GPCPD1"/>
    <property type="match status" value="1"/>
</dbReference>
<dbReference type="InterPro" id="IPR030395">
    <property type="entry name" value="GP_PDE_dom"/>
</dbReference>
<protein>
    <submittedName>
        <fullName evidence="3">Phosphate system positive regulatory protein pho81</fullName>
    </submittedName>
</protein>
<organism evidence="3 4">
    <name type="scientific">Coemansia thaxteri</name>
    <dbReference type="NCBI Taxonomy" id="2663907"/>
    <lineage>
        <taxon>Eukaryota</taxon>
        <taxon>Fungi</taxon>
        <taxon>Fungi incertae sedis</taxon>
        <taxon>Zoopagomycota</taxon>
        <taxon>Kickxellomycotina</taxon>
        <taxon>Kickxellomycetes</taxon>
        <taxon>Kickxellales</taxon>
        <taxon>Kickxellaceae</taxon>
        <taxon>Coemansia</taxon>
    </lineage>
</organism>
<keyword evidence="4" id="KW-1185">Reference proteome</keyword>